<dbReference type="Proteomes" id="UP001217089">
    <property type="component" value="Unassembled WGS sequence"/>
</dbReference>
<sequence>MNEGNWINIFILTHMGYLCDSLVFQPELSNNPVHFTDGEKLGDVGSHSITEASGLAASRLHTDILYTHNDKGDNARIFAIRKSDGHKMAEFQIQGAHNYDWEDLAISTCPDGGFCLYIVSKVQGGKGKLAHIPNSYWNTNLVVQITHLTTIGIPTSAHPDPVAGDISPDGHEVLIKTRENVYYWYVPDNNYSDILSGHPVSLPYIHENRGEALCWDEHGQGYYTLGEGSNKHIYYYRRIIPI</sequence>
<evidence type="ECO:0000313" key="2">
    <source>
        <dbReference type="Proteomes" id="UP001217089"/>
    </source>
</evidence>
<reference evidence="1 2" key="1">
    <citation type="submission" date="2022-12" db="EMBL/GenBank/DDBJ databases">
        <title>Chromosome-level genome of Tegillarca granosa.</title>
        <authorList>
            <person name="Kim J."/>
        </authorList>
    </citation>
    <scope>NUCLEOTIDE SEQUENCE [LARGE SCALE GENOMIC DNA]</scope>
    <source>
        <strain evidence="1">Teg-2019</strain>
        <tissue evidence="1">Adductor muscle</tissue>
    </source>
</reference>
<dbReference type="EMBL" id="JARBDR010000440">
    <property type="protein sequence ID" value="KAJ8312237.1"/>
    <property type="molecule type" value="Genomic_DNA"/>
</dbReference>
<keyword evidence="2" id="KW-1185">Reference proteome</keyword>
<organism evidence="1 2">
    <name type="scientific">Tegillarca granosa</name>
    <name type="common">Malaysian cockle</name>
    <name type="synonym">Anadara granosa</name>
    <dbReference type="NCBI Taxonomy" id="220873"/>
    <lineage>
        <taxon>Eukaryota</taxon>
        <taxon>Metazoa</taxon>
        <taxon>Spiralia</taxon>
        <taxon>Lophotrochozoa</taxon>
        <taxon>Mollusca</taxon>
        <taxon>Bivalvia</taxon>
        <taxon>Autobranchia</taxon>
        <taxon>Pteriomorphia</taxon>
        <taxon>Arcoida</taxon>
        <taxon>Arcoidea</taxon>
        <taxon>Arcidae</taxon>
        <taxon>Tegillarca</taxon>
    </lineage>
</organism>
<gene>
    <name evidence="1" type="ORF">KUTeg_009610</name>
</gene>
<accession>A0ABQ9F8N8</accession>
<name>A0ABQ9F8N8_TEGGR</name>
<evidence type="ECO:0000313" key="1">
    <source>
        <dbReference type="EMBL" id="KAJ8312237.1"/>
    </source>
</evidence>
<proteinExistence type="predicted"/>
<protein>
    <submittedName>
        <fullName evidence="1">Uncharacterized protein</fullName>
    </submittedName>
</protein>
<comment type="caution">
    <text evidence="1">The sequence shown here is derived from an EMBL/GenBank/DDBJ whole genome shotgun (WGS) entry which is preliminary data.</text>
</comment>
<dbReference type="SUPFAM" id="SSF89372">
    <property type="entry name" value="Fucose-specific lectin"/>
    <property type="match status" value="1"/>
</dbReference>